<gene>
    <name evidence="2" type="ORF">E2562_027092</name>
</gene>
<organism evidence="2 3">
    <name type="scientific">Oryza meyeriana var. granulata</name>
    <dbReference type="NCBI Taxonomy" id="110450"/>
    <lineage>
        <taxon>Eukaryota</taxon>
        <taxon>Viridiplantae</taxon>
        <taxon>Streptophyta</taxon>
        <taxon>Embryophyta</taxon>
        <taxon>Tracheophyta</taxon>
        <taxon>Spermatophyta</taxon>
        <taxon>Magnoliopsida</taxon>
        <taxon>Liliopsida</taxon>
        <taxon>Poales</taxon>
        <taxon>Poaceae</taxon>
        <taxon>BOP clade</taxon>
        <taxon>Oryzoideae</taxon>
        <taxon>Oryzeae</taxon>
        <taxon>Oryzinae</taxon>
        <taxon>Oryza</taxon>
        <taxon>Oryza meyeriana</taxon>
    </lineage>
</organism>
<sequence length="65" mass="6766">MAASWRERAKGEGGERRGEKRAPVPAVDFIGGGLPSMPQRAKGAGLQGRLASKGGVLAYLLPYNG</sequence>
<evidence type="ECO:0000313" key="3">
    <source>
        <dbReference type="Proteomes" id="UP000479710"/>
    </source>
</evidence>
<accession>A0A6G1EZ97</accession>
<name>A0A6G1EZ97_9ORYZ</name>
<dbReference type="AlphaFoldDB" id="A0A6G1EZ97"/>
<dbReference type="Proteomes" id="UP000479710">
    <property type="component" value="Unassembled WGS sequence"/>
</dbReference>
<protein>
    <submittedName>
        <fullName evidence="2">Uncharacterized protein</fullName>
    </submittedName>
</protein>
<evidence type="ECO:0000313" key="2">
    <source>
        <dbReference type="EMBL" id="KAF0929963.1"/>
    </source>
</evidence>
<proteinExistence type="predicted"/>
<comment type="caution">
    <text evidence="2">The sequence shown here is derived from an EMBL/GenBank/DDBJ whole genome shotgun (WGS) entry which is preliminary data.</text>
</comment>
<evidence type="ECO:0000256" key="1">
    <source>
        <dbReference type="SAM" id="MobiDB-lite"/>
    </source>
</evidence>
<feature type="region of interest" description="Disordered" evidence="1">
    <location>
        <begin position="1"/>
        <end position="25"/>
    </location>
</feature>
<keyword evidence="3" id="KW-1185">Reference proteome</keyword>
<feature type="compositionally biased region" description="Basic and acidic residues" evidence="1">
    <location>
        <begin position="1"/>
        <end position="22"/>
    </location>
</feature>
<reference evidence="2 3" key="1">
    <citation type="submission" date="2019-11" db="EMBL/GenBank/DDBJ databases">
        <title>Whole genome sequence of Oryza granulata.</title>
        <authorList>
            <person name="Li W."/>
        </authorList>
    </citation>
    <scope>NUCLEOTIDE SEQUENCE [LARGE SCALE GENOMIC DNA]</scope>
    <source>
        <strain evidence="3">cv. Menghai</strain>
        <tissue evidence="2">Leaf</tissue>
    </source>
</reference>
<dbReference type="EMBL" id="SPHZ02000002">
    <property type="protein sequence ID" value="KAF0929963.1"/>
    <property type="molecule type" value="Genomic_DNA"/>
</dbReference>